<dbReference type="Gene3D" id="3.40.30.10">
    <property type="entry name" value="Glutaredoxin"/>
    <property type="match status" value="1"/>
</dbReference>
<dbReference type="NCBIfam" id="TIGR01068">
    <property type="entry name" value="thioredoxin"/>
    <property type="match status" value="1"/>
</dbReference>
<evidence type="ECO:0000256" key="2">
    <source>
        <dbReference type="ARBA" id="ARBA00022448"/>
    </source>
</evidence>
<dbReference type="AlphaFoldDB" id="A0A4R3JD22"/>
<dbReference type="FunFam" id="3.40.30.10:FF:000001">
    <property type="entry name" value="Thioredoxin"/>
    <property type="match status" value="1"/>
</dbReference>
<comment type="caution">
    <text evidence="9">The sequence shown here is derived from an EMBL/GenBank/DDBJ whole genome shotgun (WGS) entry which is preliminary data.</text>
</comment>
<accession>A0A4R3JD22</accession>
<dbReference type="GO" id="GO:0046872">
    <property type="term" value="F:metal ion binding"/>
    <property type="evidence" value="ECO:0007669"/>
    <property type="project" value="UniProtKB-KW"/>
</dbReference>
<evidence type="ECO:0000256" key="6">
    <source>
        <dbReference type="ARBA" id="ARBA00023284"/>
    </source>
</evidence>
<dbReference type="RefSeq" id="WP_132938547.1">
    <property type="nucleotide sequence ID" value="NZ_CP119676.1"/>
</dbReference>
<dbReference type="Gene3D" id="2.30.30.380">
    <property type="entry name" value="Zn-finger domain of Sec23/24"/>
    <property type="match status" value="1"/>
</dbReference>
<dbReference type="GO" id="GO:0005829">
    <property type="term" value="C:cytosol"/>
    <property type="evidence" value="ECO:0007669"/>
    <property type="project" value="TreeGrafter"/>
</dbReference>
<dbReference type="OrthoDB" id="9790390at2"/>
<evidence type="ECO:0000256" key="5">
    <source>
        <dbReference type="ARBA" id="ARBA00023157"/>
    </source>
</evidence>
<dbReference type="NCBIfam" id="NF008229">
    <property type="entry name" value="PRK10996.1"/>
    <property type="match status" value="1"/>
</dbReference>
<dbReference type="GO" id="GO:0015035">
    <property type="term" value="F:protein-disulfide reductase activity"/>
    <property type="evidence" value="ECO:0007669"/>
    <property type="project" value="UniProtKB-UniRule"/>
</dbReference>
<dbReference type="SUPFAM" id="SSF52833">
    <property type="entry name" value="Thioredoxin-like"/>
    <property type="match status" value="1"/>
</dbReference>
<dbReference type="Pfam" id="PF00085">
    <property type="entry name" value="Thioredoxin"/>
    <property type="match status" value="1"/>
</dbReference>
<dbReference type="PANTHER" id="PTHR45663:SF11">
    <property type="entry name" value="GEO12009P1"/>
    <property type="match status" value="1"/>
</dbReference>
<dbReference type="InterPro" id="IPR013766">
    <property type="entry name" value="Thioredoxin_domain"/>
</dbReference>
<dbReference type="PANTHER" id="PTHR45663">
    <property type="entry name" value="GEO12009P1"/>
    <property type="match status" value="1"/>
</dbReference>
<feature type="domain" description="Thioredoxin" evidence="8">
    <location>
        <begin position="17"/>
        <end position="145"/>
    </location>
</feature>
<keyword evidence="6" id="KW-0676">Redox-active center</keyword>
<evidence type="ECO:0000313" key="10">
    <source>
        <dbReference type="Proteomes" id="UP000295304"/>
    </source>
</evidence>
<gene>
    <name evidence="9" type="ORF">EDD55_103200</name>
</gene>
<dbReference type="Proteomes" id="UP000295304">
    <property type="component" value="Unassembled WGS sequence"/>
</dbReference>
<sequence length="145" mass="15620">MSAPLYQIVCPECTQANRVPADKPAAMAKCGVCGAKLYRAKPIMVSGADFKVHIAKTKIPVVVDFWAAWCGPCKAMDPVFKQVAAELEPAVRFLKVNTDEEQKLAGDYAIRGIPTLILFKNGRENARVSGAMAAGPLKAWIAKST</sequence>
<name>A0A4R3JD22_9PROT</name>
<keyword evidence="4" id="KW-0249">Electron transport</keyword>
<evidence type="ECO:0000256" key="1">
    <source>
        <dbReference type="ARBA" id="ARBA00008987"/>
    </source>
</evidence>
<dbReference type="InterPro" id="IPR017937">
    <property type="entry name" value="Thioredoxin_CS"/>
</dbReference>
<proteinExistence type="inferred from homology"/>
<dbReference type="PROSITE" id="PS51352">
    <property type="entry name" value="THIOREDOXIN_2"/>
    <property type="match status" value="1"/>
</dbReference>
<evidence type="ECO:0000256" key="7">
    <source>
        <dbReference type="NCBIfam" id="TIGR01068"/>
    </source>
</evidence>
<reference evidence="9 10" key="1">
    <citation type="submission" date="2019-03" db="EMBL/GenBank/DDBJ databases">
        <title>Genomic Encyclopedia of Type Strains, Phase IV (KMG-IV): sequencing the most valuable type-strain genomes for metagenomic binning, comparative biology and taxonomic classification.</title>
        <authorList>
            <person name="Goeker M."/>
        </authorList>
    </citation>
    <scope>NUCLEOTIDE SEQUENCE [LARGE SCALE GENOMIC DNA]</scope>
    <source>
        <strain evidence="9 10">DSM 101688</strain>
    </source>
</reference>
<dbReference type="InterPro" id="IPR049299">
    <property type="entry name" value="Thio2_N"/>
</dbReference>
<dbReference type="PRINTS" id="PR00421">
    <property type="entry name" value="THIOREDOXIN"/>
</dbReference>
<dbReference type="EMBL" id="SLZW01000003">
    <property type="protein sequence ID" value="TCS63577.1"/>
    <property type="molecule type" value="Genomic_DNA"/>
</dbReference>
<dbReference type="InterPro" id="IPR036249">
    <property type="entry name" value="Thioredoxin-like_sf"/>
</dbReference>
<keyword evidence="2" id="KW-0813">Transport</keyword>
<comment type="similarity">
    <text evidence="1">Belongs to the thioredoxin family.</text>
</comment>
<evidence type="ECO:0000256" key="4">
    <source>
        <dbReference type="ARBA" id="ARBA00022982"/>
    </source>
</evidence>
<dbReference type="CDD" id="cd02947">
    <property type="entry name" value="TRX_family"/>
    <property type="match status" value="1"/>
</dbReference>
<keyword evidence="10" id="KW-1185">Reference proteome</keyword>
<evidence type="ECO:0000313" key="9">
    <source>
        <dbReference type="EMBL" id="TCS63577.1"/>
    </source>
</evidence>
<dbReference type="GO" id="GO:0045454">
    <property type="term" value="P:cell redox homeostasis"/>
    <property type="evidence" value="ECO:0007669"/>
    <property type="project" value="TreeGrafter"/>
</dbReference>
<evidence type="ECO:0000259" key="8">
    <source>
        <dbReference type="PROSITE" id="PS51352"/>
    </source>
</evidence>
<evidence type="ECO:0000256" key="3">
    <source>
        <dbReference type="ARBA" id="ARBA00022723"/>
    </source>
</evidence>
<dbReference type="PROSITE" id="PS00194">
    <property type="entry name" value="THIOREDOXIN_1"/>
    <property type="match status" value="1"/>
</dbReference>
<keyword evidence="3" id="KW-0479">Metal-binding</keyword>
<protein>
    <recommendedName>
        <fullName evidence="7">Thioredoxin</fullName>
    </recommendedName>
</protein>
<organism evidence="9 10">
    <name type="scientific">Varunaivibrio sulfuroxidans</name>
    <dbReference type="NCBI Taxonomy" id="1773489"/>
    <lineage>
        <taxon>Bacteria</taxon>
        <taxon>Pseudomonadati</taxon>
        <taxon>Pseudomonadota</taxon>
        <taxon>Alphaproteobacteria</taxon>
        <taxon>Rhodospirillales</taxon>
        <taxon>Magnetovibrionaceae</taxon>
        <taxon>Varunaivibrio</taxon>
    </lineage>
</organism>
<dbReference type="InterPro" id="IPR005746">
    <property type="entry name" value="Thioredoxin"/>
</dbReference>
<keyword evidence="5" id="KW-1015">Disulfide bond</keyword>
<dbReference type="Pfam" id="PF21352">
    <property type="entry name" value="Zn_ribbon_Thio2"/>
    <property type="match status" value="1"/>
</dbReference>